<dbReference type="GO" id="GO:0051301">
    <property type="term" value="P:cell division"/>
    <property type="evidence" value="ECO:0007669"/>
    <property type="project" value="UniProtKB-KW"/>
</dbReference>
<dbReference type="FunFam" id="1.10.418.10:FF:000028">
    <property type="entry name" value="RP/EB family microtubule-associated protein"/>
    <property type="match status" value="1"/>
</dbReference>
<feature type="compositionally biased region" description="Polar residues" evidence="11">
    <location>
        <begin position="222"/>
        <end position="233"/>
    </location>
</feature>
<dbReference type="SUPFAM" id="SSF140612">
    <property type="entry name" value="EB1 dimerisation domain-like"/>
    <property type="match status" value="1"/>
</dbReference>
<sequence length="329" mass="39001">MDKSQFCYRGELLAWVNELLELKVDKMDQFSNGAIYLQLIDTVFQDKVPFVRIKWNSTLEYEHLYNYKLLQAVFKDCNIEKHIPIEKLVRGKYQDHLDFLQWMKSFVESRLDNNFNYNPQYKRVYGILKLLLFNNRQVNIANVKSLLPKWAWSDSINAEYISTINNVIQMETGVYTKNSVLPTHSSHYTQHSFTKSPLNRRQYISDDSTELQETDRSFKLDSVSSFNESATETESVHTNKEDKHSHYFNINFQSPTNSYQHFNQLIRQQSEEIANLKKQLKDSKMECQISNLSKEFYYNKLRQIEILCQKNQGKSVDTKQLLNIMYANN</sequence>
<evidence type="ECO:0000256" key="3">
    <source>
        <dbReference type="ARBA" id="ARBA00022490"/>
    </source>
</evidence>
<evidence type="ECO:0000313" key="14">
    <source>
        <dbReference type="EMBL" id="UKJ88641.2"/>
    </source>
</evidence>
<dbReference type="Gene3D" id="1.10.418.10">
    <property type="entry name" value="Calponin-like domain"/>
    <property type="match status" value="1"/>
</dbReference>
<proteinExistence type="inferred from homology"/>
<comment type="subcellular location">
    <subcellularLocation>
        <location evidence="1">Cytoplasm</location>
        <location evidence="1">Cytoskeleton</location>
    </subcellularLocation>
</comment>
<reference evidence="14" key="1">
    <citation type="submission" date="2022-07" db="EMBL/GenBank/DDBJ databases">
        <title>Evaluation of T. orientalis genome assembly methods using nanopore sequencing and analysis of variation between genomes.</title>
        <authorList>
            <person name="Yam J."/>
            <person name="Micallef M.L."/>
            <person name="Liu M."/>
            <person name="Djordjevic S.P."/>
            <person name="Bogema D.R."/>
            <person name="Jenkins C."/>
        </authorList>
    </citation>
    <scope>NUCLEOTIDE SEQUENCE</scope>
    <source>
        <strain evidence="14">Fish Creek</strain>
    </source>
</reference>
<keyword evidence="5 9" id="KW-0493">Microtubule</keyword>
<organism evidence="14 15">
    <name type="scientific">Theileria orientalis</name>
    <dbReference type="NCBI Taxonomy" id="68886"/>
    <lineage>
        <taxon>Eukaryota</taxon>
        <taxon>Sar</taxon>
        <taxon>Alveolata</taxon>
        <taxon>Apicomplexa</taxon>
        <taxon>Aconoidasida</taxon>
        <taxon>Piroplasmida</taxon>
        <taxon>Theileriidae</taxon>
        <taxon>Theileria</taxon>
    </lineage>
</organism>
<dbReference type="GO" id="GO:0005874">
    <property type="term" value="C:microtubule"/>
    <property type="evidence" value="ECO:0007669"/>
    <property type="project" value="UniProtKB-KW"/>
</dbReference>
<dbReference type="InterPro" id="IPR036872">
    <property type="entry name" value="CH_dom_sf"/>
</dbReference>
<comment type="similarity">
    <text evidence="2">Belongs to the MAPRE family.</text>
</comment>
<feature type="domain" description="EB1 C-terminal" evidence="13">
    <location>
        <begin position="265"/>
        <end position="329"/>
    </location>
</feature>
<evidence type="ECO:0000256" key="9">
    <source>
        <dbReference type="PROSITE-ProRule" id="PRU00576"/>
    </source>
</evidence>
<name>A0A976M546_THEOR</name>
<dbReference type="InterPro" id="IPR036133">
    <property type="entry name" value="EB1_C_sf"/>
</dbReference>
<keyword evidence="6" id="KW-0498">Mitosis</keyword>
<evidence type="ECO:0000256" key="2">
    <source>
        <dbReference type="ARBA" id="ARBA00010729"/>
    </source>
</evidence>
<dbReference type="GO" id="GO:0008017">
    <property type="term" value="F:microtubule binding"/>
    <property type="evidence" value="ECO:0007669"/>
    <property type="project" value="InterPro"/>
</dbReference>
<accession>A0A976M546</accession>
<dbReference type="EMBL" id="CP056066">
    <property type="protein sequence ID" value="UKJ88641.2"/>
    <property type="molecule type" value="Genomic_DNA"/>
</dbReference>
<keyword evidence="8" id="KW-0131">Cell cycle</keyword>
<protein>
    <submittedName>
        <fullName evidence="14">Uncharacterized protein</fullName>
    </submittedName>
</protein>
<evidence type="ECO:0000259" key="13">
    <source>
        <dbReference type="PROSITE" id="PS51230"/>
    </source>
</evidence>
<evidence type="ECO:0000256" key="7">
    <source>
        <dbReference type="ARBA" id="ARBA00023212"/>
    </source>
</evidence>
<evidence type="ECO:0000256" key="1">
    <source>
        <dbReference type="ARBA" id="ARBA00004245"/>
    </source>
</evidence>
<dbReference type="Gene3D" id="1.20.5.1430">
    <property type="match status" value="1"/>
</dbReference>
<keyword evidence="10" id="KW-0175">Coiled coil</keyword>
<dbReference type="SUPFAM" id="SSF47576">
    <property type="entry name" value="Calponin-homology domain, CH-domain"/>
    <property type="match status" value="1"/>
</dbReference>
<dbReference type="Proteomes" id="UP000244803">
    <property type="component" value="Chromosome 3"/>
</dbReference>
<feature type="region of interest" description="Disordered" evidence="11">
    <location>
        <begin position="222"/>
        <end position="242"/>
    </location>
</feature>
<dbReference type="Pfam" id="PF03271">
    <property type="entry name" value="EB1"/>
    <property type="match status" value="1"/>
</dbReference>
<dbReference type="PROSITE" id="PS51230">
    <property type="entry name" value="EB1_C"/>
    <property type="match status" value="1"/>
</dbReference>
<dbReference type="InterPro" id="IPR001715">
    <property type="entry name" value="CH_dom"/>
</dbReference>
<dbReference type="Pfam" id="PF00307">
    <property type="entry name" value="CH"/>
    <property type="match status" value="1"/>
</dbReference>
<feature type="coiled-coil region" evidence="10">
    <location>
        <begin position="259"/>
        <end position="286"/>
    </location>
</feature>
<evidence type="ECO:0000256" key="8">
    <source>
        <dbReference type="ARBA" id="ARBA00023306"/>
    </source>
</evidence>
<evidence type="ECO:0000259" key="12">
    <source>
        <dbReference type="PROSITE" id="PS50021"/>
    </source>
</evidence>
<evidence type="ECO:0000256" key="4">
    <source>
        <dbReference type="ARBA" id="ARBA00022618"/>
    </source>
</evidence>
<evidence type="ECO:0000256" key="11">
    <source>
        <dbReference type="SAM" id="MobiDB-lite"/>
    </source>
</evidence>
<evidence type="ECO:0000313" key="15">
    <source>
        <dbReference type="Proteomes" id="UP000244803"/>
    </source>
</evidence>
<evidence type="ECO:0000256" key="5">
    <source>
        <dbReference type="ARBA" id="ARBA00022701"/>
    </source>
</evidence>
<keyword evidence="4" id="KW-0132">Cell division</keyword>
<evidence type="ECO:0000256" key="10">
    <source>
        <dbReference type="SAM" id="Coils"/>
    </source>
</evidence>
<dbReference type="InterPro" id="IPR004953">
    <property type="entry name" value="EB1_C"/>
</dbReference>
<dbReference type="InterPro" id="IPR027328">
    <property type="entry name" value="MAPRE"/>
</dbReference>
<dbReference type="PANTHER" id="PTHR10623">
    <property type="entry name" value="MICROTUBULE-ASSOCIATED PROTEIN RP/EB FAMILY MEMBER"/>
    <property type="match status" value="1"/>
</dbReference>
<dbReference type="AlphaFoldDB" id="A0A976M546"/>
<dbReference type="OrthoDB" id="2119228at2759"/>
<gene>
    <name evidence="14" type="ORF">MACJ_001885</name>
</gene>
<keyword evidence="7" id="KW-0206">Cytoskeleton</keyword>
<dbReference type="PROSITE" id="PS50021">
    <property type="entry name" value="CH"/>
    <property type="match status" value="1"/>
</dbReference>
<evidence type="ECO:0000256" key="6">
    <source>
        <dbReference type="ARBA" id="ARBA00022776"/>
    </source>
</evidence>
<keyword evidence="3" id="KW-0963">Cytoplasm</keyword>
<feature type="domain" description="Calponin-homology (CH)" evidence="12">
    <location>
        <begin position="6"/>
        <end position="108"/>
    </location>
</feature>